<comment type="catalytic activity">
    <reaction evidence="9">
        <text>L-threonyl-[protein] + ATP = O-phospho-L-threonyl-[protein] + ADP + H(+)</text>
        <dbReference type="Rhea" id="RHEA:46608"/>
        <dbReference type="Rhea" id="RHEA-COMP:11060"/>
        <dbReference type="Rhea" id="RHEA-COMP:11605"/>
        <dbReference type="ChEBI" id="CHEBI:15378"/>
        <dbReference type="ChEBI" id="CHEBI:30013"/>
        <dbReference type="ChEBI" id="CHEBI:30616"/>
        <dbReference type="ChEBI" id="CHEBI:61977"/>
        <dbReference type="ChEBI" id="CHEBI:456216"/>
        <dbReference type="EC" id="2.7.11.1"/>
    </reaction>
</comment>
<dbReference type="Gene3D" id="4.10.1170.10">
    <property type="entry name" value="MAP kinase activated protein kinase 2"/>
    <property type="match status" value="1"/>
</dbReference>
<dbReference type="Proteomes" id="UP001291623">
    <property type="component" value="Unassembled WGS sequence"/>
</dbReference>
<evidence type="ECO:0000256" key="9">
    <source>
        <dbReference type="ARBA" id="ARBA00047899"/>
    </source>
</evidence>
<keyword evidence="6" id="KW-0547">Nucleotide-binding</keyword>
<evidence type="ECO:0000259" key="11">
    <source>
        <dbReference type="PROSITE" id="PS50011"/>
    </source>
</evidence>
<organism evidence="12 13">
    <name type="scientific">Anisodus tanguticus</name>
    <dbReference type="NCBI Taxonomy" id="243964"/>
    <lineage>
        <taxon>Eukaryota</taxon>
        <taxon>Viridiplantae</taxon>
        <taxon>Streptophyta</taxon>
        <taxon>Embryophyta</taxon>
        <taxon>Tracheophyta</taxon>
        <taxon>Spermatophyta</taxon>
        <taxon>Magnoliopsida</taxon>
        <taxon>eudicotyledons</taxon>
        <taxon>Gunneridae</taxon>
        <taxon>Pentapetalae</taxon>
        <taxon>asterids</taxon>
        <taxon>lamiids</taxon>
        <taxon>Solanales</taxon>
        <taxon>Solanaceae</taxon>
        <taxon>Solanoideae</taxon>
        <taxon>Hyoscyameae</taxon>
        <taxon>Anisodus</taxon>
    </lineage>
</organism>
<evidence type="ECO:0000256" key="8">
    <source>
        <dbReference type="ARBA" id="ARBA00022840"/>
    </source>
</evidence>
<keyword evidence="13" id="KW-1185">Reference proteome</keyword>
<dbReference type="SUPFAM" id="SSF56112">
    <property type="entry name" value="Protein kinase-like (PK-like)"/>
    <property type="match status" value="1"/>
</dbReference>
<evidence type="ECO:0000256" key="1">
    <source>
        <dbReference type="ARBA" id="ARBA00006692"/>
    </source>
</evidence>
<proteinExistence type="inferred from homology"/>
<protein>
    <recommendedName>
        <fullName evidence="2">non-specific serine/threonine protein kinase</fullName>
        <ecNumber evidence="2">2.7.11.1</ecNumber>
    </recommendedName>
</protein>
<keyword evidence="7" id="KW-0418">Kinase</keyword>
<keyword evidence="3" id="KW-0723">Serine/threonine-protein kinase</keyword>
<keyword evidence="8" id="KW-0067">ATP-binding</keyword>
<dbReference type="InterPro" id="IPR027442">
    <property type="entry name" value="MAPKAPK_C"/>
</dbReference>
<sequence>MELMEGGELFQAIQKRAESAFTEREAAGIISKVCSVVSYLHSLNIAHRDLKPENLLYTSNDPKKAELKLTDFGFAKESEPNSNVNSLQTPCYTPYYCAPEVLGQALSAGMKKRIRSAQFEFPDQEWKKVSEQAKDLIRNLLQADPAKRMTIEQLSSHKWIRNGREVPSTPLCTSRVLKEDEAQWKEVQEEMQSALAAMRVDTDVQLKQLHLSENGLLAKRKRKQLGIAV</sequence>
<dbReference type="GO" id="GO:0004674">
    <property type="term" value="F:protein serine/threonine kinase activity"/>
    <property type="evidence" value="ECO:0007669"/>
    <property type="project" value="UniProtKB-KW"/>
</dbReference>
<reference evidence="12" key="1">
    <citation type="submission" date="2023-12" db="EMBL/GenBank/DDBJ databases">
        <title>Genome assembly of Anisodus tanguticus.</title>
        <authorList>
            <person name="Wang Y.-J."/>
        </authorList>
    </citation>
    <scope>NUCLEOTIDE SEQUENCE</scope>
    <source>
        <strain evidence="12">KB-2021</strain>
        <tissue evidence="12">Leaf</tissue>
    </source>
</reference>
<dbReference type="GO" id="GO:0005524">
    <property type="term" value="F:ATP binding"/>
    <property type="evidence" value="ECO:0007669"/>
    <property type="project" value="UniProtKB-KW"/>
</dbReference>
<dbReference type="AlphaFoldDB" id="A0AAE1QNQ7"/>
<dbReference type="InterPro" id="IPR008271">
    <property type="entry name" value="Ser/Thr_kinase_AS"/>
</dbReference>
<gene>
    <name evidence="12" type="ORF">RND71_043415</name>
</gene>
<dbReference type="PANTHER" id="PTHR24347">
    <property type="entry name" value="SERINE/THREONINE-PROTEIN KINASE"/>
    <property type="match status" value="1"/>
</dbReference>
<evidence type="ECO:0000256" key="5">
    <source>
        <dbReference type="ARBA" id="ARBA00022679"/>
    </source>
</evidence>
<evidence type="ECO:0000256" key="3">
    <source>
        <dbReference type="ARBA" id="ARBA00022527"/>
    </source>
</evidence>
<dbReference type="Pfam" id="PF00069">
    <property type="entry name" value="Pkinase"/>
    <property type="match status" value="2"/>
</dbReference>
<evidence type="ECO:0000313" key="12">
    <source>
        <dbReference type="EMBL" id="KAK4336965.1"/>
    </source>
</evidence>
<dbReference type="EMBL" id="JAVYJV010000071">
    <property type="protein sequence ID" value="KAK4336965.1"/>
    <property type="molecule type" value="Genomic_DNA"/>
</dbReference>
<comment type="catalytic activity">
    <reaction evidence="10">
        <text>L-seryl-[protein] + ATP = O-phospho-L-seryl-[protein] + ADP + H(+)</text>
        <dbReference type="Rhea" id="RHEA:17989"/>
        <dbReference type="Rhea" id="RHEA-COMP:9863"/>
        <dbReference type="Rhea" id="RHEA-COMP:11604"/>
        <dbReference type="ChEBI" id="CHEBI:15378"/>
        <dbReference type="ChEBI" id="CHEBI:29999"/>
        <dbReference type="ChEBI" id="CHEBI:30616"/>
        <dbReference type="ChEBI" id="CHEBI:83421"/>
        <dbReference type="ChEBI" id="CHEBI:456216"/>
        <dbReference type="EC" id="2.7.11.1"/>
    </reaction>
</comment>
<dbReference type="PROSITE" id="PS50011">
    <property type="entry name" value="PROTEIN_KINASE_DOM"/>
    <property type="match status" value="1"/>
</dbReference>
<dbReference type="SMART" id="SM00220">
    <property type="entry name" value="S_TKc"/>
    <property type="match status" value="1"/>
</dbReference>
<dbReference type="FunFam" id="4.10.1170.10:FF:000001">
    <property type="entry name" value="MAP kinase-activated protein kinase 3"/>
    <property type="match status" value="1"/>
</dbReference>
<comment type="caution">
    <text evidence="12">The sequence shown here is derived from an EMBL/GenBank/DDBJ whole genome shotgun (WGS) entry which is preliminary data.</text>
</comment>
<dbReference type="EC" id="2.7.11.1" evidence="2"/>
<dbReference type="InterPro" id="IPR011009">
    <property type="entry name" value="Kinase-like_dom_sf"/>
</dbReference>
<keyword evidence="5" id="KW-0808">Transferase</keyword>
<evidence type="ECO:0000256" key="2">
    <source>
        <dbReference type="ARBA" id="ARBA00012513"/>
    </source>
</evidence>
<name>A0AAE1QNQ7_9SOLA</name>
<accession>A0AAE1QNQ7</accession>
<evidence type="ECO:0000256" key="10">
    <source>
        <dbReference type="ARBA" id="ARBA00048679"/>
    </source>
</evidence>
<evidence type="ECO:0000313" key="13">
    <source>
        <dbReference type="Proteomes" id="UP001291623"/>
    </source>
</evidence>
<dbReference type="Gene3D" id="1.10.510.10">
    <property type="entry name" value="Transferase(Phosphotransferase) domain 1"/>
    <property type="match status" value="2"/>
</dbReference>
<evidence type="ECO:0000256" key="7">
    <source>
        <dbReference type="ARBA" id="ARBA00022777"/>
    </source>
</evidence>
<evidence type="ECO:0000256" key="4">
    <source>
        <dbReference type="ARBA" id="ARBA00022553"/>
    </source>
</evidence>
<dbReference type="PROSITE" id="PS00108">
    <property type="entry name" value="PROTEIN_KINASE_ST"/>
    <property type="match status" value="1"/>
</dbReference>
<comment type="similarity">
    <text evidence="1">Belongs to the protein kinase superfamily. CAMK Ser/Thr protein kinase family.</text>
</comment>
<keyword evidence="4" id="KW-0597">Phosphoprotein</keyword>
<evidence type="ECO:0000256" key="6">
    <source>
        <dbReference type="ARBA" id="ARBA00022741"/>
    </source>
</evidence>
<dbReference type="InterPro" id="IPR000719">
    <property type="entry name" value="Prot_kinase_dom"/>
</dbReference>
<feature type="domain" description="Protein kinase" evidence="11">
    <location>
        <begin position="1"/>
        <end position="160"/>
    </location>
</feature>